<reference evidence="1 2" key="1">
    <citation type="submission" date="2018-10" db="EMBL/GenBank/DDBJ databases">
        <title>Genomic Encyclopedia of Type Strains, Phase IV (KMG-IV): sequencing the most valuable type-strain genomes for metagenomic binning, comparative biology and taxonomic classification.</title>
        <authorList>
            <person name="Goeker M."/>
        </authorList>
    </citation>
    <scope>NUCLEOTIDE SEQUENCE [LARGE SCALE GENOMIC DNA]</scope>
    <source>
        <strain evidence="1 2">DSM 20549</strain>
    </source>
</reference>
<organism evidence="1 2">
    <name type="scientific">Planococcus citreus</name>
    <dbReference type="NCBI Taxonomy" id="1373"/>
    <lineage>
        <taxon>Bacteria</taxon>
        <taxon>Bacillati</taxon>
        <taxon>Bacillota</taxon>
        <taxon>Bacilli</taxon>
        <taxon>Bacillales</taxon>
        <taxon>Caryophanaceae</taxon>
        <taxon>Planococcus</taxon>
    </lineage>
</organism>
<dbReference type="AlphaFoldDB" id="A0A497YUN3"/>
<gene>
    <name evidence="1" type="ORF">DFR62_0758</name>
</gene>
<evidence type="ECO:0000313" key="1">
    <source>
        <dbReference type="EMBL" id="RLJ90614.1"/>
    </source>
</evidence>
<protein>
    <recommendedName>
        <fullName evidence="3">Lipoprotein</fullName>
    </recommendedName>
</protein>
<evidence type="ECO:0008006" key="3">
    <source>
        <dbReference type="Google" id="ProtNLM"/>
    </source>
</evidence>
<dbReference type="EMBL" id="RCCP01000001">
    <property type="protein sequence ID" value="RLJ90614.1"/>
    <property type="molecule type" value="Genomic_DNA"/>
</dbReference>
<dbReference type="PROSITE" id="PS51257">
    <property type="entry name" value="PROKAR_LIPOPROTEIN"/>
    <property type="match status" value="1"/>
</dbReference>
<proteinExistence type="predicted"/>
<comment type="caution">
    <text evidence="1">The sequence shown here is derived from an EMBL/GenBank/DDBJ whole genome shotgun (WGS) entry which is preliminary data.</text>
</comment>
<accession>A0A497YUN3</accession>
<keyword evidence="2" id="KW-1185">Reference proteome</keyword>
<sequence length="224" mass="25171">MKKWHIGLLAIAVLLAGCSEDKVEQTGTDSPNASEQGVEVEEVEIPEYSVLEMDVFEDAGIIRRDYWVLPDDIFICEEQIELLITDAVNQAGDDGPYNSVLINVIDDERSIDELRTFAEGQHSPYGNWARSSEVEAGDYSNHELVIETGSLRNDQIPADYEAGAYPTEEELDVFYYILDKVHEELDSAGPEEFIDGDKIVRESAQELSISYEEAEAIMEKAKNR</sequence>
<dbReference type="Proteomes" id="UP000280791">
    <property type="component" value="Unassembled WGS sequence"/>
</dbReference>
<dbReference type="RefSeq" id="WP_121298110.1">
    <property type="nucleotide sequence ID" value="NZ_QBEW01000068.1"/>
</dbReference>
<name>A0A497YUN3_9BACL</name>
<evidence type="ECO:0000313" key="2">
    <source>
        <dbReference type="Proteomes" id="UP000280791"/>
    </source>
</evidence>